<dbReference type="InterPro" id="IPR011008">
    <property type="entry name" value="Dimeric_a/b-barrel"/>
</dbReference>
<evidence type="ECO:0000313" key="2">
    <source>
        <dbReference type="EMBL" id="NWK01228.1"/>
    </source>
</evidence>
<dbReference type="Proteomes" id="UP000547822">
    <property type="component" value="Unassembled WGS sequence"/>
</dbReference>
<proteinExistence type="predicted"/>
<organism evidence="2 3">
    <name type="scientific">Marine Group I thaumarchaeote</name>
    <dbReference type="NCBI Taxonomy" id="2511932"/>
    <lineage>
        <taxon>Archaea</taxon>
        <taxon>Nitrososphaerota</taxon>
        <taxon>Marine Group I</taxon>
    </lineage>
</organism>
<evidence type="ECO:0000313" key="3">
    <source>
        <dbReference type="Proteomes" id="UP000547822"/>
    </source>
</evidence>
<comment type="caution">
    <text evidence="2">The sequence shown here is derived from an EMBL/GenBank/DDBJ whole genome shotgun (WGS) entry which is preliminary data.</text>
</comment>
<evidence type="ECO:0000259" key="1">
    <source>
        <dbReference type="Pfam" id="PF01037"/>
    </source>
</evidence>
<name>A0A7K4NIS0_9ARCH</name>
<gene>
    <name evidence="2" type="ORF">HX840_04915</name>
</gene>
<reference evidence="2 3" key="1">
    <citation type="journal article" date="2019" name="Environ. Microbiol.">
        <title>Genomics insights into ecotype formation of ammonia-oxidizing archaea in the deep ocean.</title>
        <authorList>
            <person name="Wang Y."/>
            <person name="Huang J.M."/>
            <person name="Cui G.J."/>
            <person name="Nunoura T."/>
            <person name="Takaki Y."/>
            <person name="Li W.L."/>
            <person name="Li J."/>
            <person name="Gao Z.M."/>
            <person name="Takai K."/>
            <person name="Zhang A.Q."/>
            <person name="Stepanauskas R."/>
        </authorList>
    </citation>
    <scope>NUCLEOTIDE SEQUENCE [LARGE SCALE GENOMIC DNA]</scope>
    <source>
        <strain evidence="2 3">T1L9</strain>
    </source>
</reference>
<protein>
    <submittedName>
        <fullName evidence="2">Lrp/AsnC ligand binding domain-containing protein</fullName>
    </submittedName>
</protein>
<feature type="domain" description="Transcription regulator AsnC/Lrp ligand binding" evidence="1">
    <location>
        <begin position="6"/>
        <end position="73"/>
    </location>
</feature>
<sequence>MNISYVLISCEVGAEKSILAELKSLESVKEVSGLFGGYDIIVKLEAMSEEEIKDIVVSKIRNLKKIRTIVVLTVKETP</sequence>
<accession>A0A7K4NIS0</accession>
<dbReference type="AlphaFoldDB" id="A0A7K4NIS0"/>
<dbReference type="EMBL" id="JACATD010000005">
    <property type="protein sequence ID" value="NWK01228.1"/>
    <property type="molecule type" value="Genomic_DNA"/>
</dbReference>
<dbReference type="InterPro" id="IPR019887">
    <property type="entry name" value="Tscrpt_reg_AsnC/Lrp_C"/>
</dbReference>
<dbReference type="Gene3D" id="3.30.70.920">
    <property type="match status" value="1"/>
</dbReference>
<dbReference type="Pfam" id="PF01037">
    <property type="entry name" value="AsnC_trans_reg"/>
    <property type="match status" value="1"/>
</dbReference>
<dbReference type="SUPFAM" id="SSF54909">
    <property type="entry name" value="Dimeric alpha+beta barrel"/>
    <property type="match status" value="1"/>
</dbReference>